<organism evidence="2 3">
    <name type="scientific">Ophiocordyceps unilateralis</name>
    <name type="common">Zombie-ant fungus</name>
    <name type="synonym">Torrubia unilateralis</name>
    <dbReference type="NCBI Taxonomy" id="268505"/>
    <lineage>
        <taxon>Eukaryota</taxon>
        <taxon>Fungi</taxon>
        <taxon>Dikarya</taxon>
        <taxon>Ascomycota</taxon>
        <taxon>Pezizomycotina</taxon>
        <taxon>Sordariomycetes</taxon>
        <taxon>Hypocreomycetidae</taxon>
        <taxon>Hypocreales</taxon>
        <taxon>Ophiocordycipitaceae</taxon>
        <taxon>Ophiocordyceps</taxon>
    </lineage>
</organism>
<gene>
    <name evidence="2" type="ORF">XA68_17771</name>
</gene>
<feature type="region of interest" description="Disordered" evidence="1">
    <location>
        <begin position="283"/>
        <end position="361"/>
    </location>
</feature>
<dbReference type="OrthoDB" id="5307331at2759"/>
<evidence type="ECO:0000256" key="1">
    <source>
        <dbReference type="SAM" id="MobiDB-lite"/>
    </source>
</evidence>
<feature type="compositionally biased region" description="Basic and acidic residues" evidence="1">
    <location>
        <begin position="300"/>
        <end position="315"/>
    </location>
</feature>
<sequence>MDDSNNGEKSEPSFAIADEMESSRVMSARAARKKNSMEKADPSNVYKEHEKLPRSKPFGPKTLDGRPLFTYTKDGQLAEDRVYSKEDLQTYLDARRSVLWIQQSPSQCASRLHFDDRRCRWDKCPLASRVIGSGWFRVAFDEHPELTTKGSKDPFKVAGIMHLWCFEQCFDIVDFFKHDRVRADTRILPRETGNAMSINRDSDREIVKEAFDPWFKERKDHMDIYGPETLPRQHHDTLSYRLSRHHVESQTGARQKARDTRNKGRPWKERTTIDVHMGDLQVYVSHSNHKKNAKRRKTRAGGEADKDGRAAERRSSGLVGGGGPVVGMVPTGRGVPLAKPYASLPEPHVPRQGTHAPRPEPHIAQLEPYVPRPQSHTPQPMQHAPHQELNALGSRHDGFDEDAFPDLFQLQAWQSYTFDEPDSSNSLLTFANEQTLKQVPTGTTCAAAMTSQVLDQTPVGERRASMTRKQTPAGAEAATANPRQTQAATSATANASKRGRTDDGPTGERDAKIRHLDENPPKRKRDDSDEVQAAAAEDMRPKRLCTGPSEKQQKGHERQDRAASTCDSLFDESRLEP</sequence>
<feature type="compositionally biased region" description="Basic residues" evidence="1">
    <location>
        <begin position="287"/>
        <end position="299"/>
    </location>
</feature>
<evidence type="ECO:0000313" key="2">
    <source>
        <dbReference type="EMBL" id="PFH63127.1"/>
    </source>
</evidence>
<feature type="region of interest" description="Disordered" evidence="1">
    <location>
        <begin position="1"/>
        <end position="65"/>
    </location>
</feature>
<feature type="region of interest" description="Disordered" evidence="1">
    <location>
        <begin position="244"/>
        <end position="269"/>
    </location>
</feature>
<keyword evidence="3" id="KW-1185">Reference proteome</keyword>
<reference evidence="2 3" key="2">
    <citation type="journal article" date="2017" name="Sci. Rep.">
        <title>Ant-infecting Ophiocordyceps genomes reveal a high diversity of potential behavioral manipulation genes and a possible major role for enterotoxins.</title>
        <authorList>
            <person name="de Bekker C."/>
            <person name="Ohm R.A."/>
            <person name="Evans H.C."/>
            <person name="Brachmann A."/>
            <person name="Hughes D.P."/>
        </authorList>
    </citation>
    <scope>NUCLEOTIDE SEQUENCE [LARGE SCALE GENOMIC DNA]</scope>
    <source>
        <strain evidence="2 3">SC16a</strain>
    </source>
</reference>
<feature type="compositionally biased region" description="Basic and acidic residues" evidence="1">
    <location>
        <begin position="1"/>
        <end position="11"/>
    </location>
</feature>
<evidence type="ECO:0000313" key="3">
    <source>
        <dbReference type="Proteomes" id="UP000037136"/>
    </source>
</evidence>
<feature type="compositionally biased region" description="Basic and acidic residues" evidence="1">
    <location>
        <begin position="35"/>
        <end position="53"/>
    </location>
</feature>
<feature type="compositionally biased region" description="Basic and acidic residues" evidence="1">
    <location>
        <begin position="256"/>
        <end position="269"/>
    </location>
</feature>
<protein>
    <submittedName>
        <fullName evidence="2">Uncharacterized protein</fullName>
    </submittedName>
</protein>
<reference evidence="2 3" key="1">
    <citation type="journal article" date="2015" name="BMC Genomics">
        <title>Gene expression during zombie ant biting behavior reflects the complexity underlying fungal parasitic behavioral manipulation.</title>
        <authorList>
            <person name="de Bekker C."/>
            <person name="Ohm R.A."/>
            <person name="Loreto R.G."/>
            <person name="Sebastian A."/>
            <person name="Albert I."/>
            <person name="Merrow M."/>
            <person name="Brachmann A."/>
            <person name="Hughes D.P."/>
        </authorList>
    </citation>
    <scope>NUCLEOTIDE SEQUENCE [LARGE SCALE GENOMIC DNA]</scope>
    <source>
        <strain evidence="2 3">SC16a</strain>
    </source>
</reference>
<feature type="compositionally biased region" description="Basic and acidic residues" evidence="1">
    <location>
        <begin position="499"/>
        <end position="527"/>
    </location>
</feature>
<feature type="compositionally biased region" description="Basic and acidic residues" evidence="1">
    <location>
        <begin position="551"/>
        <end position="561"/>
    </location>
</feature>
<name>A0A2A9PSA0_OPHUN</name>
<feature type="region of interest" description="Disordered" evidence="1">
    <location>
        <begin position="453"/>
        <end position="577"/>
    </location>
</feature>
<dbReference type="Proteomes" id="UP000037136">
    <property type="component" value="Unassembled WGS sequence"/>
</dbReference>
<dbReference type="AlphaFoldDB" id="A0A2A9PSA0"/>
<accession>A0A2A9PSA0</accession>
<proteinExistence type="predicted"/>
<feature type="compositionally biased region" description="Low complexity" evidence="1">
    <location>
        <begin position="484"/>
        <end position="496"/>
    </location>
</feature>
<comment type="caution">
    <text evidence="2">The sequence shown here is derived from an EMBL/GenBank/DDBJ whole genome shotgun (WGS) entry which is preliminary data.</text>
</comment>
<dbReference type="EMBL" id="LAZP02000008">
    <property type="protein sequence ID" value="PFH63127.1"/>
    <property type="molecule type" value="Genomic_DNA"/>
</dbReference>
<feature type="compositionally biased region" description="Low complexity" evidence="1">
    <location>
        <begin position="326"/>
        <end position="336"/>
    </location>
</feature>